<feature type="domain" description="RNase H type-1" evidence="2">
    <location>
        <begin position="63"/>
        <end position="149"/>
    </location>
</feature>
<reference evidence="3 4" key="1">
    <citation type="journal article" date="2014" name="Genome Biol.">
        <title>Transcriptome and methylome profiling reveals relics of genome dominance in the mesopolyploid Brassica oleracea.</title>
        <authorList>
            <person name="Parkin I.A."/>
            <person name="Koh C."/>
            <person name="Tang H."/>
            <person name="Robinson S.J."/>
            <person name="Kagale S."/>
            <person name="Clarke W.E."/>
            <person name="Town C.D."/>
            <person name="Nixon J."/>
            <person name="Krishnakumar V."/>
            <person name="Bidwell S.L."/>
            <person name="Denoeud F."/>
            <person name="Belcram H."/>
            <person name="Links M.G."/>
            <person name="Just J."/>
            <person name="Clarke C."/>
            <person name="Bender T."/>
            <person name="Huebert T."/>
            <person name="Mason A.S."/>
            <person name="Pires J.C."/>
            <person name="Barker G."/>
            <person name="Moore J."/>
            <person name="Walley P.G."/>
            <person name="Manoli S."/>
            <person name="Batley J."/>
            <person name="Edwards D."/>
            <person name="Nelson M.N."/>
            <person name="Wang X."/>
            <person name="Paterson A.H."/>
            <person name="King G."/>
            <person name="Bancroft I."/>
            <person name="Chalhoub B."/>
            <person name="Sharpe A.G."/>
        </authorList>
    </citation>
    <scope>NUCLEOTIDE SEQUENCE</scope>
    <source>
        <strain evidence="3 4">cv. TO1000</strain>
    </source>
</reference>
<feature type="region of interest" description="Disordered" evidence="1">
    <location>
        <begin position="309"/>
        <end position="335"/>
    </location>
</feature>
<dbReference type="AlphaFoldDB" id="A0A0D3C135"/>
<feature type="region of interest" description="Disordered" evidence="1">
    <location>
        <begin position="254"/>
        <end position="280"/>
    </location>
</feature>
<dbReference type="Pfam" id="PF13456">
    <property type="entry name" value="RVT_3"/>
    <property type="match status" value="1"/>
</dbReference>
<dbReference type="GO" id="GO:0004523">
    <property type="term" value="F:RNA-DNA hybrid ribonuclease activity"/>
    <property type="evidence" value="ECO:0007669"/>
    <property type="project" value="InterPro"/>
</dbReference>
<dbReference type="InterPro" id="IPR036397">
    <property type="entry name" value="RNaseH_sf"/>
</dbReference>
<protein>
    <recommendedName>
        <fullName evidence="2">RNase H type-1 domain-containing protein</fullName>
    </recommendedName>
</protein>
<accession>A0A0D3C135</accession>
<dbReference type="HOGENOM" id="CLU_748747_0_0_1"/>
<keyword evidence="4" id="KW-1185">Reference proteome</keyword>
<dbReference type="InterPro" id="IPR002156">
    <property type="entry name" value="RNaseH_domain"/>
</dbReference>
<dbReference type="GO" id="GO:0003676">
    <property type="term" value="F:nucleic acid binding"/>
    <property type="evidence" value="ECO:0007669"/>
    <property type="project" value="InterPro"/>
</dbReference>
<dbReference type="Gene3D" id="3.30.420.10">
    <property type="entry name" value="Ribonuclease H-like superfamily/Ribonuclease H"/>
    <property type="match status" value="1"/>
</dbReference>
<evidence type="ECO:0000259" key="2">
    <source>
        <dbReference type="Pfam" id="PF13456"/>
    </source>
</evidence>
<dbReference type="PANTHER" id="PTHR34146:SF11">
    <property type="entry name" value="RIBONUCLEASE H-LIKE SUPERFAMILY PROTEIN"/>
    <property type="match status" value="1"/>
</dbReference>
<sequence>MLLFEGRYVSLAETATKGLRLALEWSQLKGKSKKVRDLPTVSQSTTRYAAPEASCDRSINCKTNAAWDKVTKTAGFGWILEGPSLTDPIRGSASQSFIGSPLIAEAIALRSALCMAQTRGISSLRVFSDNKTLVRAISSNHQSKKIIDGLAKAALRAHLLLLIPVAHGTKPFEVVVMIDVLRRGGADVTVASVKNQGEFTTLILMRAFFTSSLSVKAYNFESHELVFPKLDETLTQAVCKFNGKSWKKIATEADVSRTSNSRIPPEQLEQNRKDGESDDPTLRSLLESSGDCRSEMVVQISRIVLPEKMTANSRPSSNASIRLQNKARQLRDSHKKRETFLNKEVVDKAIRFSKEKDAGGDADRKIYTII</sequence>
<dbReference type="STRING" id="109376.A0A0D3C135"/>
<dbReference type="EnsemblPlants" id="Bo4g148270.1">
    <property type="protein sequence ID" value="Bo4g148270.1"/>
    <property type="gene ID" value="Bo4g148270"/>
</dbReference>
<proteinExistence type="predicted"/>
<organism evidence="3 4">
    <name type="scientific">Brassica oleracea var. oleracea</name>
    <dbReference type="NCBI Taxonomy" id="109376"/>
    <lineage>
        <taxon>Eukaryota</taxon>
        <taxon>Viridiplantae</taxon>
        <taxon>Streptophyta</taxon>
        <taxon>Embryophyta</taxon>
        <taxon>Tracheophyta</taxon>
        <taxon>Spermatophyta</taxon>
        <taxon>Magnoliopsida</taxon>
        <taxon>eudicotyledons</taxon>
        <taxon>Gunneridae</taxon>
        <taxon>Pentapetalae</taxon>
        <taxon>rosids</taxon>
        <taxon>malvids</taxon>
        <taxon>Brassicales</taxon>
        <taxon>Brassicaceae</taxon>
        <taxon>Brassiceae</taxon>
        <taxon>Brassica</taxon>
    </lineage>
</organism>
<dbReference type="eggNOG" id="KOG2764">
    <property type="taxonomic scope" value="Eukaryota"/>
</dbReference>
<dbReference type="PANTHER" id="PTHR34146">
    <property type="entry name" value="POLYNUCLEOTIDYL TRANSFERASE, RIBONUCLEASE H-LIKE SUPERFAMILY PROTEIN-RELATED"/>
    <property type="match status" value="1"/>
</dbReference>
<reference evidence="3" key="2">
    <citation type="submission" date="2015-03" db="UniProtKB">
        <authorList>
            <consortium name="EnsemblPlants"/>
        </authorList>
    </citation>
    <scope>IDENTIFICATION</scope>
</reference>
<dbReference type="Gramene" id="Bo4g148270.1">
    <property type="protein sequence ID" value="Bo4g148270.1"/>
    <property type="gene ID" value="Bo4g148270"/>
</dbReference>
<dbReference type="Proteomes" id="UP000032141">
    <property type="component" value="Chromosome C4"/>
</dbReference>
<evidence type="ECO:0000313" key="4">
    <source>
        <dbReference type="Proteomes" id="UP000032141"/>
    </source>
</evidence>
<name>A0A0D3C135_BRAOL</name>
<evidence type="ECO:0000313" key="3">
    <source>
        <dbReference type="EnsemblPlants" id="Bo4g148270.1"/>
    </source>
</evidence>
<dbReference type="eggNOG" id="KOG1075">
    <property type="taxonomic scope" value="Eukaryota"/>
</dbReference>
<evidence type="ECO:0000256" key="1">
    <source>
        <dbReference type="SAM" id="MobiDB-lite"/>
    </source>
</evidence>
<feature type="compositionally biased region" description="Polar residues" evidence="1">
    <location>
        <begin position="310"/>
        <end position="327"/>
    </location>
</feature>